<dbReference type="PRINTS" id="PR00690">
    <property type="entry name" value="ADHESNFAMILY"/>
</dbReference>
<dbReference type="SUPFAM" id="SSF53807">
    <property type="entry name" value="Helical backbone' metal receptor"/>
    <property type="match status" value="1"/>
</dbReference>
<evidence type="ECO:0000256" key="4">
    <source>
        <dbReference type="RuleBase" id="RU003512"/>
    </source>
</evidence>
<dbReference type="PROSITE" id="PS51257">
    <property type="entry name" value="PROKAR_LIPOPROTEIN"/>
    <property type="match status" value="1"/>
</dbReference>
<evidence type="ECO:0000256" key="3">
    <source>
        <dbReference type="ARBA" id="ARBA00022729"/>
    </source>
</evidence>
<dbReference type="Gene3D" id="3.40.50.1980">
    <property type="entry name" value="Nitrogenase molybdenum iron protein domain"/>
    <property type="match status" value="2"/>
</dbReference>
<dbReference type="PANTHER" id="PTHR42953:SF3">
    <property type="entry name" value="HIGH-AFFINITY ZINC UPTAKE SYSTEM PROTEIN ZNUA"/>
    <property type="match status" value="1"/>
</dbReference>
<reference evidence="8" key="1">
    <citation type="journal article" date="2019" name="Nat. Med.">
        <title>A library of human gut bacterial isolates paired with longitudinal multiomics data enables mechanistic microbiome research.</title>
        <authorList>
            <person name="Poyet M."/>
            <person name="Groussin M."/>
            <person name="Gibbons S.M."/>
            <person name="Avila-Pacheco J."/>
            <person name="Jiang X."/>
            <person name="Kearney S.M."/>
            <person name="Perrotta A.R."/>
            <person name="Berdy B."/>
            <person name="Zhao S."/>
            <person name="Lieberman T.D."/>
            <person name="Swanson P.K."/>
            <person name="Smith M."/>
            <person name="Roesemann S."/>
            <person name="Alexander J.E."/>
            <person name="Rich S.A."/>
            <person name="Livny J."/>
            <person name="Vlamakis H."/>
            <person name="Clish C."/>
            <person name="Bullock K."/>
            <person name="Deik A."/>
            <person name="Scott J."/>
            <person name="Pierce K.A."/>
            <person name="Xavier R.J."/>
            <person name="Alm E.J."/>
        </authorList>
    </citation>
    <scope>NUCLEOTIDE SEQUENCE</scope>
    <source>
        <strain evidence="8">BIOML-A179</strain>
    </source>
</reference>
<evidence type="ECO:0000256" key="2">
    <source>
        <dbReference type="ARBA" id="ARBA00022448"/>
    </source>
</evidence>
<evidence type="ECO:0000313" key="8">
    <source>
        <dbReference type="EMBL" id="MTL93575.1"/>
    </source>
</evidence>
<dbReference type="GO" id="GO:0046872">
    <property type="term" value="F:metal ion binding"/>
    <property type="evidence" value="ECO:0007669"/>
    <property type="project" value="InterPro"/>
</dbReference>
<dbReference type="EMBL" id="WMQV01000005">
    <property type="protein sequence ID" value="MTL93575.1"/>
    <property type="molecule type" value="Genomic_DNA"/>
</dbReference>
<dbReference type="Pfam" id="PF01297">
    <property type="entry name" value="ZnuA"/>
    <property type="match status" value="1"/>
</dbReference>
<gene>
    <name evidence="8" type="ORF">GMA64_03445</name>
</gene>
<organism evidence="8">
    <name type="scientific">Turicibacter sanguinis</name>
    <dbReference type="NCBI Taxonomy" id="154288"/>
    <lineage>
        <taxon>Bacteria</taxon>
        <taxon>Bacillati</taxon>
        <taxon>Bacillota</taxon>
        <taxon>Erysipelotrichia</taxon>
        <taxon>Erysipelotrichales</taxon>
        <taxon>Turicibacteraceae</taxon>
        <taxon>Turicibacter</taxon>
    </lineage>
</organism>
<keyword evidence="3 7" id="KW-0732">Signal</keyword>
<dbReference type="AlphaFoldDB" id="A0A6G2CCY7"/>
<keyword evidence="5" id="KW-0175">Coiled coil</keyword>
<feature type="region of interest" description="Disordered" evidence="6">
    <location>
        <begin position="128"/>
        <end position="157"/>
    </location>
</feature>
<dbReference type="InterPro" id="IPR006128">
    <property type="entry name" value="Lipoprotein_PsaA-like"/>
</dbReference>
<dbReference type="PRINTS" id="PR00691">
    <property type="entry name" value="ADHESINB"/>
</dbReference>
<feature type="compositionally biased region" description="Basic and acidic residues" evidence="6">
    <location>
        <begin position="132"/>
        <end position="156"/>
    </location>
</feature>
<accession>A0A6G2CCY7</accession>
<comment type="caution">
    <text evidence="8">The sequence shown here is derived from an EMBL/GenBank/DDBJ whole genome shotgun (WGS) entry which is preliminary data.</text>
</comment>
<dbReference type="InterPro" id="IPR006129">
    <property type="entry name" value="AdhesinB"/>
</dbReference>
<sequence length="324" mass="36384">MKKLIYMMSIMMSLILVGCSGESKTTSTSDTDQLQIVTTLFPQYDFARQIAGDKAEVTLLLPPGMESHSYEPTPADIIKINKADLFIYTGESMETWAHKIVESIDSQDVYVLDVSQGVTLLGTGIEEEDDHDHEAEDHDHEEEEHTANDGHNHTYDPHIWTSPKNAKVMANNILEALCEIDPENADYYETNAEAYQLQLDKLDQELQDVVANAKRTTIYHSGRFALQYLMKDYGIDYVSAPFEAEPSAALVAQMISEIKANNIPAIYYEELIDPKIGQMISEETGAQLLLLHSTHNVSKEDFNNGVTYVSLMQQNIENLKVGLD</sequence>
<name>A0A6G2CCY7_9FIRM</name>
<dbReference type="InterPro" id="IPR006127">
    <property type="entry name" value="ZnuA-like"/>
</dbReference>
<dbReference type="GO" id="GO:0030001">
    <property type="term" value="P:metal ion transport"/>
    <property type="evidence" value="ECO:0007669"/>
    <property type="project" value="InterPro"/>
</dbReference>
<feature type="chain" id="PRO_5043893424" evidence="7">
    <location>
        <begin position="19"/>
        <end position="324"/>
    </location>
</feature>
<proteinExistence type="inferred from homology"/>
<keyword evidence="2 4" id="KW-0813">Transport</keyword>
<evidence type="ECO:0000256" key="7">
    <source>
        <dbReference type="SAM" id="SignalP"/>
    </source>
</evidence>
<comment type="similarity">
    <text evidence="1 4">Belongs to the bacterial solute-binding protein 9 family.</text>
</comment>
<evidence type="ECO:0000256" key="1">
    <source>
        <dbReference type="ARBA" id="ARBA00011028"/>
    </source>
</evidence>
<dbReference type="InterPro" id="IPR050492">
    <property type="entry name" value="Bact_metal-bind_prot9"/>
</dbReference>
<dbReference type="RefSeq" id="WP_129821591.1">
    <property type="nucleotide sequence ID" value="NZ_CP053187.1"/>
</dbReference>
<dbReference type="PANTHER" id="PTHR42953">
    <property type="entry name" value="HIGH-AFFINITY ZINC UPTAKE SYSTEM PROTEIN ZNUA-RELATED"/>
    <property type="match status" value="1"/>
</dbReference>
<dbReference type="GO" id="GO:0007155">
    <property type="term" value="P:cell adhesion"/>
    <property type="evidence" value="ECO:0007669"/>
    <property type="project" value="InterPro"/>
</dbReference>
<protein>
    <submittedName>
        <fullName evidence="8">Zinc ABC transporter substrate-binding protein</fullName>
    </submittedName>
</protein>
<evidence type="ECO:0000256" key="5">
    <source>
        <dbReference type="SAM" id="Coils"/>
    </source>
</evidence>
<evidence type="ECO:0000256" key="6">
    <source>
        <dbReference type="SAM" id="MobiDB-lite"/>
    </source>
</evidence>
<dbReference type="GeneID" id="60057681"/>
<feature type="signal peptide" evidence="7">
    <location>
        <begin position="1"/>
        <end position="18"/>
    </location>
</feature>
<feature type="coiled-coil region" evidence="5">
    <location>
        <begin position="185"/>
        <end position="212"/>
    </location>
</feature>